<gene>
    <name evidence="7" type="ORF">WG901_07900</name>
</gene>
<feature type="transmembrane region" description="Helical" evidence="6">
    <location>
        <begin position="57"/>
        <end position="79"/>
    </location>
</feature>
<evidence type="ECO:0000256" key="3">
    <source>
        <dbReference type="ARBA" id="ARBA00022692"/>
    </source>
</evidence>
<evidence type="ECO:0000256" key="1">
    <source>
        <dbReference type="ARBA" id="ARBA00004141"/>
    </source>
</evidence>
<name>A0ABU8RU95_9SPHN</name>
<dbReference type="CDD" id="cd15904">
    <property type="entry name" value="TSPO_MBR"/>
    <property type="match status" value="1"/>
</dbReference>
<dbReference type="RefSeq" id="WP_339586461.1">
    <property type="nucleotide sequence ID" value="NZ_JBBHJZ010000001.1"/>
</dbReference>
<dbReference type="InterPro" id="IPR004307">
    <property type="entry name" value="TspO_MBR"/>
</dbReference>
<protein>
    <submittedName>
        <fullName evidence="7">TspO/MBR family protein</fullName>
    </submittedName>
</protein>
<accession>A0ABU8RU95</accession>
<proteinExistence type="inferred from homology"/>
<comment type="caution">
    <text evidence="7">The sequence shown here is derived from an EMBL/GenBank/DDBJ whole genome shotgun (WGS) entry which is preliminary data.</text>
</comment>
<dbReference type="PANTHER" id="PTHR10057">
    <property type="entry name" value="PERIPHERAL-TYPE BENZODIAZEPINE RECEPTOR"/>
    <property type="match status" value="1"/>
</dbReference>
<dbReference type="Gene3D" id="1.20.1260.100">
    <property type="entry name" value="TspO/MBR protein"/>
    <property type="match status" value="1"/>
</dbReference>
<evidence type="ECO:0000256" key="6">
    <source>
        <dbReference type="SAM" id="Phobius"/>
    </source>
</evidence>
<feature type="transmembrane region" description="Helical" evidence="6">
    <location>
        <begin position="14"/>
        <end position="37"/>
    </location>
</feature>
<dbReference type="PIRSF" id="PIRSF005859">
    <property type="entry name" value="PBR"/>
    <property type="match status" value="1"/>
</dbReference>
<organism evidence="7 8">
    <name type="scientific">Novosphingobium anseongense</name>
    <dbReference type="NCBI Taxonomy" id="3133436"/>
    <lineage>
        <taxon>Bacteria</taxon>
        <taxon>Pseudomonadati</taxon>
        <taxon>Pseudomonadota</taxon>
        <taxon>Alphaproteobacteria</taxon>
        <taxon>Sphingomonadales</taxon>
        <taxon>Sphingomonadaceae</taxon>
        <taxon>Novosphingobium</taxon>
    </lineage>
</organism>
<reference evidence="7 8" key="1">
    <citation type="submission" date="2024-03" db="EMBL/GenBank/DDBJ databases">
        <authorList>
            <person name="Jo J.-H."/>
        </authorList>
    </citation>
    <scope>NUCLEOTIDE SEQUENCE [LARGE SCALE GENOMIC DNA]</scope>
    <source>
        <strain evidence="7 8">PS1R-30</strain>
    </source>
</reference>
<feature type="transmembrane region" description="Helical" evidence="6">
    <location>
        <begin position="86"/>
        <end position="104"/>
    </location>
</feature>
<keyword evidence="3 6" id="KW-0812">Transmembrane</keyword>
<dbReference type="EMBL" id="JBBHJZ010000001">
    <property type="protein sequence ID" value="MEJ5976553.1"/>
    <property type="molecule type" value="Genomic_DNA"/>
</dbReference>
<keyword evidence="8" id="KW-1185">Reference proteome</keyword>
<evidence type="ECO:0000256" key="2">
    <source>
        <dbReference type="ARBA" id="ARBA00007524"/>
    </source>
</evidence>
<feature type="transmembrane region" description="Helical" evidence="6">
    <location>
        <begin position="142"/>
        <end position="163"/>
    </location>
</feature>
<comment type="subcellular location">
    <subcellularLocation>
        <location evidence="1">Membrane</location>
        <topology evidence="1">Multi-pass membrane protein</topology>
    </subcellularLocation>
</comment>
<sequence>MTELASRDQLRGSLLRWALVLVPGVLLLGILSGQLAGSGAENPWFADLVKPPLYPPPAVFGIVWTILYALIGFALAMVASARGAQWRLAALIVFAVQLALNLAWTPLFFAAHQIVAALVLIVVLDIAVIGTIVLFRLVRPVAALLLVPYLLWVLFATVLTWQFHEANPRADGENVSGAAVRVKI</sequence>
<evidence type="ECO:0000313" key="8">
    <source>
        <dbReference type="Proteomes" id="UP001361239"/>
    </source>
</evidence>
<dbReference type="Proteomes" id="UP001361239">
    <property type="component" value="Unassembled WGS sequence"/>
</dbReference>
<dbReference type="InterPro" id="IPR038330">
    <property type="entry name" value="TspO/MBR-related_sf"/>
</dbReference>
<evidence type="ECO:0000256" key="4">
    <source>
        <dbReference type="ARBA" id="ARBA00022989"/>
    </source>
</evidence>
<feature type="transmembrane region" description="Helical" evidence="6">
    <location>
        <begin position="110"/>
        <end position="135"/>
    </location>
</feature>
<dbReference type="Pfam" id="PF03073">
    <property type="entry name" value="TspO_MBR"/>
    <property type="match status" value="1"/>
</dbReference>
<keyword evidence="4 6" id="KW-1133">Transmembrane helix</keyword>
<keyword evidence="5 6" id="KW-0472">Membrane</keyword>
<dbReference type="PANTHER" id="PTHR10057:SF0">
    <property type="entry name" value="TRANSLOCATOR PROTEIN"/>
    <property type="match status" value="1"/>
</dbReference>
<comment type="similarity">
    <text evidence="2">Belongs to the TspO/BZRP family.</text>
</comment>
<evidence type="ECO:0000256" key="5">
    <source>
        <dbReference type="ARBA" id="ARBA00023136"/>
    </source>
</evidence>
<evidence type="ECO:0000313" key="7">
    <source>
        <dbReference type="EMBL" id="MEJ5976553.1"/>
    </source>
</evidence>